<dbReference type="InterPro" id="IPR006645">
    <property type="entry name" value="NGN-like_dom"/>
</dbReference>
<dbReference type="Pfam" id="PF02357">
    <property type="entry name" value="NusG"/>
    <property type="match status" value="1"/>
</dbReference>
<evidence type="ECO:0000256" key="1">
    <source>
        <dbReference type="ARBA" id="ARBA00023163"/>
    </source>
</evidence>
<evidence type="ECO:0000313" key="4">
    <source>
        <dbReference type="Proteomes" id="UP000217545"/>
    </source>
</evidence>
<gene>
    <name evidence="3" type="ORF">PhaeoP63_01758</name>
</gene>
<dbReference type="GeneID" id="31846165"/>
<dbReference type="RefSeq" id="WP_024097199.1">
    <property type="nucleotide sequence ID" value="NZ_CP010588.1"/>
</dbReference>
<keyword evidence="1" id="KW-0804">Transcription</keyword>
<dbReference type="SMART" id="SM00738">
    <property type="entry name" value="NGN"/>
    <property type="match status" value="1"/>
</dbReference>
<reference evidence="3 4" key="1">
    <citation type="journal article" date="2017" name="Front. Microbiol.">
        <title>Phaeobacter piscinae sp. nov., a species of the Roseobacter group and potential aquaculture probiont.</title>
        <authorList>
            <person name="Sonnenschein E.C."/>
            <person name="Phippen C.B.W."/>
            <person name="Nielsen K.F."/>
            <person name="Mateiu R.V."/>
            <person name="Melchiorsen J."/>
            <person name="Gram L."/>
            <person name="Overmann J."/>
            <person name="Freese H.M."/>
        </authorList>
    </citation>
    <scope>NUCLEOTIDE SEQUENCE [LARGE SCALE GENOMIC DNA]</scope>
    <source>
        <strain evidence="3 4">P63</strain>
    </source>
</reference>
<dbReference type="Proteomes" id="UP000217545">
    <property type="component" value="Chromosome"/>
</dbReference>
<dbReference type="AlphaFoldDB" id="A0AAC9Z9A7"/>
<dbReference type="GO" id="GO:0006354">
    <property type="term" value="P:DNA-templated transcription elongation"/>
    <property type="evidence" value="ECO:0007669"/>
    <property type="project" value="InterPro"/>
</dbReference>
<feature type="domain" description="NusG-like N-terminal" evidence="2">
    <location>
        <begin position="25"/>
        <end position="123"/>
    </location>
</feature>
<evidence type="ECO:0000313" key="3">
    <source>
        <dbReference type="EMBL" id="ATF05833.1"/>
    </source>
</evidence>
<accession>A0AAC9Z9A7</accession>
<dbReference type="Gene3D" id="3.30.70.940">
    <property type="entry name" value="NusG, N-terminal domain"/>
    <property type="match status" value="1"/>
</dbReference>
<sequence length="192" mass="21318">MHNEWNIGDPWPFRSSRGIVGNPCEPVWHALITPPQKEAETARKLENAGCEVQYPTEERVRHVAGKKHVRIAPILPGIIYVKFSYEPHWDVMRRRKVVIGVFSRYGRPVALSDDDVMGVMGLPTQAEKQRAEALAAVMPAPGGRAVLTSGPFSGFMVDVVAVEKGRVWYEMITAIGVVRGEDDSGMVQRVAQ</sequence>
<evidence type="ECO:0000259" key="2">
    <source>
        <dbReference type="SMART" id="SM00738"/>
    </source>
</evidence>
<proteinExistence type="predicted"/>
<dbReference type="InterPro" id="IPR036735">
    <property type="entry name" value="NGN_dom_sf"/>
</dbReference>
<dbReference type="EMBL" id="CP010784">
    <property type="protein sequence ID" value="ATF05833.1"/>
    <property type="molecule type" value="Genomic_DNA"/>
</dbReference>
<dbReference type="SUPFAM" id="SSF82679">
    <property type="entry name" value="N-utilization substance G protein NusG, N-terminal domain"/>
    <property type="match status" value="1"/>
</dbReference>
<protein>
    <submittedName>
        <fullName evidence="3">Transcription antiterminator</fullName>
    </submittedName>
</protein>
<organism evidence="3 4">
    <name type="scientific">Phaeobacter gallaeciensis</name>
    <dbReference type="NCBI Taxonomy" id="60890"/>
    <lineage>
        <taxon>Bacteria</taxon>
        <taxon>Pseudomonadati</taxon>
        <taxon>Pseudomonadota</taxon>
        <taxon>Alphaproteobacteria</taxon>
        <taxon>Rhodobacterales</taxon>
        <taxon>Roseobacteraceae</taxon>
        <taxon>Phaeobacter</taxon>
    </lineage>
</organism>
<name>A0AAC9Z9A7_9RHOB</name>